<feature type="signal peptide" evidence="2">
    <location>
        <begin position="1"/>
        <end position="24"/>
    </location>
</feature>
<proteinExistence type="predicted"/>
<feature type="chain" id="PRO_5035160350" evidence="2">
    <location>
        <begin position="25"/>
        <end position="371"/>
    </location>
</feature>
<dbReference type="AlphaFoldDB" id="A0A8J8FFR2"/>
<keyword evidence="4" id="KW-1185">Reference proteome</keyword>
<dbReference type="InterPro" id="IPR019847">
    <property type="entry name" value="Gliding_motility_assoc_GldN"/>
</dbReference>
<sequence>MTTQSFKWVFCAALFCAVAGSSLAQTRPVKKKVVKPAPTQQSAYGAPAQENNTAVNSAYGAPATPDTTGKGNNTSGYNNNNKPVTNINPSLPIEVIKSSGGGMLDSVKVSLRNNAIVDQNLIKEKVPLPYENIREDDAVYRVRVWREIDAREKQNLAFRYSADEDNGNQRFISILLRGIMSGEITAFSGDDDRFTTPITPEAALAAFSGGSDTVARYDKDQNIIGYQVRARAFDPDSVYKFRIKEEWVFDKESSRLFCRILGIAPVIPYYLSNGLKMDNSERPLWWIYYPEARGVFARSEVYNPKNFGAKMSWDDVFDARMFSSYILQSTFDNPANMPLSTVYPNNSLYRLLEGEKIKEKIFNYEQSLWSY</sequence>
<reference evidence="3" key="1">
    <citation type="submission" date="2019-10" db="EMBL/GenBank/DDBJ databases">
        <title>Draft genome sequence of Panacibacter sp. KCS-6.</title>
        <authorList>
            <person name="Yim K.J."/>
        </authorList>
    </citation>
    <scope>NUCLEOTIDE SEQUENCE</scope>
    <source>
        <strain evidence="3">KCS-6</strain>
    </source>
</reference>
<feature type="compositionally biased region" description="Low complexity" evidence="1">
    <location>
        <begin position="67"/>
        <end position="84"/>
    </location>
</feature>
<gene>
    <name evidence="3" type="primary">gldN</name>
    <name evidence="3" type="ORF">GD597_11610</name>
</gene>
<feature type="region of interest" description="Disordered" evidence="1">
    <location>
        <begin position="56"/>
        <end position="84"/>
    </location>
</feature>
<protein>
    <submittedName>
        <fullName evidence="3">Gliding motility protein GldN</fullName>
    </submittedName>
</protein>
<evidence type="ECO:0000256" key="2">
    <source>
        <dbReference type="SAM" id="SignalP"/>
    </source>
</evidence>
<evidence type="ECO:0000256" key="1">
    <source>
        <dbReference type="SAM" id="MobiDB-lite"/>
    </source>
</evidence>
<evidence type="ECO:0000313" key="4">
    <source>
        <dbReference type="Proteomes" id="UP000598971"/>
    </source>
</evidence>
<dbReference type="RefSeq" id="WP_171608044.1">
    <property type="nucleotide sequence ID" value="NZ_WHPF01000007.1"/>
</dbReference>
<accession>A0A8J8FFR2</accession>
<dbReference type="Pfam" id="PF19841">
    <property type="entry name" value="GldN"/>
    <property type="match status" value="1"/>
</dbReference>
<dbReference type="NCBIfam" id="TIGR03523">
    <property type="entry name" value="GldN"/>
    <property type="match status" value="1"/>
</dbReference>
<evidence type="ECO:0000313" key="3">
    <source>
        <dbReference type="EMBL" id="NNV56108.1"/>
    </source>
</evidence>
<organism evidence="3 4">
    <name type="scientific">Limnovirga soli</name>
    <dbReference type="NCBI Taxonomy" id="2656915"/>
    <lineage>
        <taxon>Bacteria</taxon>
        <taxon>Pseudomonadati</taxon>
        <taxon>Bacteroidota</taxon>
        <taxon>Chitinophagia</taxon>
        <taxon>Chitinophagales</taxon>
        <taxon>Chitinophagaceae</taxon>
        <taxon>Limnovirga</taxon>
    </lineage>
</organism>
<keyword evidence="2" id="KW-0732">Signal</keyword>
<name>A0A8J8FFR2_9BACT</name>
<comment type="caution">
    <text evidence="3">The sequence shown here is derived from an EMBL/GenBank/DDBJ whole genome shotgun (WGS) entry which is preliminary data.</text>
</comment>
<dbReference type="EMBL" id="WHPF01000007">
    <property type="protein sequence ID" value="NNV56108.1"/>
    <property type="molecule type" value="Genomic_DNA"/>
</dbReference>
<dbReference type="Proteomes" id="UP000598971">
    <property type="component" value="Unassembled WGS sequence"/>
</dbReference>